<dbReference type="Pfam" id="PF02903">
    <property type="entry name" value="Alpha-amylase_N"/>
    <property type="match status" value="1"/>
</dbReference>
<sequence>MVENQRQALKVLQYVYNTKTALNFGALFADGTDSYRHPAELKIGDSVTLRFRTGRNNVDAVYLVYNGERCNMQVESSDELFDYYAYTISEVTDDIDYYYMALAGNVICYYNKLGTQKDLNPDYNFQIAPGFSVPKWARGAVFYQIFVDRFYNGDPSNDVEDNEYCYVGEGTRKVKDWFKYPDNMDVRSFYGGDLQGVMDKLDYLQGLGVDVIYLNPIFVSPSNHKYDIQDYDYVDPHFGKIVKDGGECLPEGCKVNKEASKYIMRVTDKANLEASNELFAQLVEEIHKRGMRVILDGVFNHCGSFNKWLDRECIYENQEGYEKGAYVDYQSPYRSFFKFQDPWQWPYNGTYNGWWGHDTLPKLNYEESEKLYEYIMRIGEKWVSPPYNVDGWRLDVAADLGYTEEFNHRFWRDFRTRVKEANPDALILAEHYGDPKAWLLGDQWDTVMNYDAFMEPITWFLTGVEKHSDEFRGDLLGNPDAFTGALRHHMSRFNQNSLEIAMNELSNHDHSRFLTRTNRRVGRIHTMGPEAAGENINKGVFREAVVFQMTWPGAPTIYYGDEAGLCGWTDPDNRRGYPWGREDQELIQFHRDIIKVHKDSAALMKGSVMFLHGEYKVVSYGRFLPGEAVVVILNNDYEPHELNLHVRRLGVQDGAVMKACITTTESGYQMDETEYVVANNKLKITVGPISAVVLKYTEPSV</sequence>
<evidence type="ECO:0000259" key="4">
    <source>
        <dbReference type="SMART" id="SM00642"/>
    </source>
</evidence>
<dbReference type="SMART" id="SM00642">
    <property type="entry name" value="Aamy"/>
    <property type="match status" value="1"/>
</dbReference>
<evidence type="ECO:0000256" key="2">
    <source>
        <dbReference type="ARBA" id="ARBA00022801"/>
    </source>
</evidence>
<dbReference type="EMBL" id="CP060632">
    <property type="protein sequence ID" value="QNL99521.1"/>
    <property type="molecule type" value="Genomic_DNA"/>
</dbReference>
<dbReference type="CDD" id="cd02857">
    <property type="entry name" value="E_set_CDase_PDE_N"/>
    <property type="match status" value="1"/>
</dbReference>
<dbReference type="Gene3D" id="2.60.40.10">
    <property type="entry name" value="Immunoglobulins"/>
    <property type="match status" value="1"/>
</dbReference>
<dbReference type="KEGG" id="wcp:H9Q76_12540"/>
<keyword evidence="2 5" id="KW-0378">Hydrolase</keyword>
<protein>
    <submittedName>
        <fullName evidence="5">Glycoside hydrolase family 13 protein</fullName>
    </submittedName>
</protein>
<dbReference type="PANTHER" id="PTHR10357:SF210">
    <property type="entry name" value="MALTODEXTRIN GLUCOSIDASE"/>
    <property type="match status" value="1"/>
</dbReference>
<proteinExistence type="inferred from homology"/>
<keyword evidence="3" id="KW-0326">Glycosidase</keyword>
<evidence type="ECO:0000313" key="5">
    <source>
        <dbReference type="EMBL" id="QNL99521.1"/>
    </source>
</evidence>
<dbReference type="SUPFAM" id="SSF51011">
    <property type="entry name" value="Glycosyl hydrolase domain"/>
    <property type="match status" value="1"/>
</dbReference>
<evidence type="ECO:0000313" key="6">
    <source>
        <dbReference type="Proteomes" id="UP000515819"/>
    </source>
</evidence>
<dbReference type="InterPro" id="IPR013780">
    <property type="entry name" value="Glyco_hydro_b"/>
</dbReference>
<dbReference type="InterPro" id="IPR013783">
    <property type="entry name" value="Ig-like_fold"/>
</dbReference>
<dbReference type="Gene3D" id="3.20.20.80">
    <property type="entry name" value="Glycosidases"/>
    <property type="match status" value="1"/>
</dbReference>
<dbReference type="GO" id="GO:0004553">
    <property type="term" value="F:hydrolase activity, hydrolyzing O-glycosyl compounds"/>
    <property type="evidence" value="ECO:0007669"/>
    <property type="project" value="InterPro"/>
</dbReference>
<dbReference type="RefSeq" id="WP_249321251.1">
    <property type="nucleotide sequence ID" value="NZ_CP060632.1"/>
</dbReference>
<dbReference type="Pfam" id="PF00128">
    <property type="entry name" value="Alpha-amylase"/>
    <property type="match status" value="2"/>
</dbReference>
<accession>A0A7G9FLU0</accession>
<feature type="domain" description="Glycosyl hydrolase family 13 catalytic" evidence="4">
    <location>
        <begin position="144"/>
        <end position="597"/>
    </location>
</feature>
<dbReference type="SUPFAM" id="SSF81296">
    <property type="entry name" value="E set domains"/>
    <property type="match status" value="1"/>
</dbReference>
<dbReference type="SUPFAM" id="SSF51445">
    <property type="entry name" value="(Trans)glycosidases"/>
    <property type="match status" value="1"/>
</dbReference>
<dbReference type="InterPro" id="IPR004185">
    <property type="entry name" value="Glyco_hydro_13_lg-like_dom"/>
</dbReference>
<dbReference type="Proteomes" id="UP000515819">
    <property type="component" value="Chromosome"/>
</dbReference>
<name>A0A7G9FLU0_9FIRM</name>
<organism evidence="5 6">
    <name type="scientific">Wujia chipingensis</name>
    <dbReference type="NCBI Taxonomy" id="2763670"/>
    <lineage>
        <taxon>Bacteria</taxon>
        <taxon>Bacillati</taxon>
        <taxon>Bacillota</taxon>
        <taxon>Clostridia</taxon>
        <taxon>Lachnospirales</taxon>
        <taxon>Lachnospiraceae</taxon>
        <taxon>Wujia</taxon>
    </lineage>
</organism>
<gene>
    <name evidence="5" type="ORF">H9Q76_12540</name>
</gene>
<dbReference type="AlphaFoldDB" id="A0A7G9FLU0"/>
<dbReference type="PANTHER" id="PTHR10357">
    <property type="entry name" value="ALPHA-AMYLASE FAMILY MEMBER"/>
    <property type="match status" value="1"/>
</dbReference>
<comment type="similarity">
    <text evidence="1">Belongs to the glycosyl hydrolase 13 family.</text>
</comment>
<evidence type="ECO:0000256" key="1">
    <source>
        <dbReference type="ARBA" id="ARBA00008061"/>
    </source>
</evidence>
<dbReference type="InterPro" id="IPR006047">
    <property type="entry name" value="GH13_cat_dom"/>
</dbReference>
<dbReference type="Gene3D" id="2.60.40.1180">
    <property type="entry name" value="Golgi alpha-mannosidase II"/>
    <property type="match status" value="1"/>
</dbReference>
<keyword evidence="6" id="KW-1185">Reference proteome</keyword>
<dbReference type="CDD" id="cd11338">
    <property type="entry name" value="AmyAc_CMD"/>
    <property type="match status" value="1"/>
</dbReference>
<reference evidence="5 6" key="1">
    <citation type="submission" date="2020-08" db="EMBL/GenBank/DDBJ databases">
        <authorList>
            <person name="Liu C."/>
            <person name="Sun Q."/>
        </authorList>
    </citation>
    <scope>NUCLEOTIDE SEQUENCE [LARGE SCALE GENOMIC DNA]</scope>
    <source>
        <strain evidence="5 6">NSJ-4</strain>
    </source>
</reference>
<evidence type="ECO:0000256" key="3">
    <source>
        <dbReference type="ARBA" id="ARBA00023295"/>
    </source>
</evidence>
<dbReference type="InterPro" id="IPR014756">
    <property type="entry name" value="Ig_E-set"/>
</dbReference>
<dbReference type="GO" id="GO:0005975">
    <property type="term" value="P:carbohydrate metabolic process"/>
    <property type="evidence" value="ECO:0007669"/>
    <property type="project" value="InterPro"/>
</dbReference>
<dbReference type="InterPro" id="IPR017853">
    <property type="entry name" value="GH"/>
</dbReference>